<dbReference type="EMBL" id="AVOT02055683">
    <property type="protein sequence ID" value="MBW0550184.1"/>
    <property type="molecule type" value="Genomic_DNA"/>
</dbReference>
<keyword evidence="3" id="KW-1185">Reference proteome</keyword>
<evidence type="ECO:0000313" key="3">
    <source>
        <dbReference type="Proteomes" id="UP000765509"/>
    </source>
</evidence>
<evidence type="ECO:0000256" key="1">
    <source>
        <dbReference type="SAM" id="MobiDB-lite"/>
    </source>
</evidence>
<accession>A0A9Q3IUE4</accession>
<protein>
    <submittedName>
        <fullName evidence="2">Uncharacterized protein</fullName>
    </submittedName>
</protein>
<comment type="caution">
    <text evidence="2">The sequence shown here is derived from an EMBL/GenBank/DDBJ whole genome shotgun (WGS) entry which is preliminary data.</text>
</comment>
<gene>
    <name evidence="2" type="ORF">O181_089899</name>
</gene>
<sequence length="131" mass="15456">MERREVEVVQSHKTLHNEPSYTFQNVFQHQNSRNGLHRTAYYNPSNLQRTCPMGNGRQGIKPRVTPERTCRNHSEDFHQRDILQRTYHRREIEPESSYCDSFRLTRSGQQTKIPSGFTTLRHQNTSGQESP</sequence>
<proteinExistence type="predicted"/>
<name>A0A9Q3IUE4_9BASI</name>
<reference evidence="2" key="1">
    <citation type="submission" date="2021-03" db="EMBL/GenBank/DDBJ databases">
        <title>Draft genome sequence of rust myrtle Austropuccinia psidii MF-1, a brazilian biotype.</title>
        <authorList>
            <person name="Quecine M.C."/>
            <person name="Pachon D.M.R."/>
            <person name="Bonatelli M.L."/>
            <person name="Correr F.H."/>
            <person name="Franceschini L.M."/>
            <person name="Leite T.F."/>
            <person name="Margarido G.R.A."/>
            <person name="Almeida C.A."/>
            <person name="Ferrarezi J.A."/>
            <person name="Labate C.A."/>
        </authorList>
    </citation>
    <scope>NUCLEOTIDE SEQUENCE</scope>
    <source>
        <strain evidence="2">MF-1</strain>
    </source>
</reference>
<dbReference type="AlphaFoldDB" id="A0A9Q3IUE4"/>
<organism evidence="2 3">
    <name type="scientific">Austropuccinia psidii MF-1</name>
    <dbReference type="NCBI Taxonomy" id="1389203"/>
    <lineage>
        <taxon>Eukaryota</taxon>
        <taxon>Fungi</taxon>
        <taxon>Dikarya</taxon>
        <taxon>Basidiomycota</taxon>
        <taxon>Pucciniomycotina</taxon>
        <taxon>Pucciniomycetes</taxon>
        <taxon>Pucciniales</taxon>
        <taxon>Sphaerophragmiaceae</taxon>
        <taxon>Austropuccinia</taxon>
    </lineage>
</organism>
<feature type="region of interest" description="Disordered" evidence="1">
    <location>
        <begin position="100"/>
        <end position="131"/>
    </location>
</feature>
<feature type="compositionally biased region" description="Polar residues" evidence="1">
    <location>
        <begin position="104"/>
        <end position="131"/>
    </location>
</feature>
<dbReference type="Proteomes" id="UP000765509">
    <property type="component" value="Unassembled WGS sequence"/>
</dbReference>
<evidence type="ECO:0000313" key="2">
    <source>
        <dbReference type="EMBL" id="MBW0550184.1"/>
    </source>
</evidence>